<feature type="region of interest" description="Disordered" evidence="1">
    <location>
        <begin position="41"/>
        <end position="116"/>
    </location>
</feature>
<sequence>MKCLIVFFLLIYTVLVSSMPTTNNGAAFDTSNESPNTLIAACKGDWGCPPKPPVTDPGDPSNNQETPETPGEVEPEVHDASETQLDKRRHYRSPKPKPDDNTSEESSAQVPQEEPACKQWWDCGNLEFDYDK</sequence>
<dbReference type="AlphaFoldDB" id="A0A5N7BBN7"/>
<keyword evidence="4" id="KW-1185">Reference proteome</keyword>
<dbReference type="Proteomes" id="UP000326198">
    <property type="component" value="Unassembled WGS sequence"/>
</dbReference>
<proteinExistence type="predicted"/>
<organism evidence="3 4">
    <name type="scientific">Aspergillus bertholletiae</name>
    <dbReference type="NCBI Taxonomy" id="1226010"/>
    <lineage>
        <taxon>Eukaryota</taxon>
        <taxon>Fungi</taxon>
        <taxon>Dikarya</taxon>
        <taxon>Ascomycota</taxon>
        <taxon>Pezizomycotina</taxon>
        <taxon>Eurotiomycetes</taxon>
        <taxon>Eurotiomycetidae</taxon>
        <taxon>Eurotiales</taxon>
        <taxon>Aspergillaceae</taxon>
        <taxon>Aspergillus</taxon>
        <taxon>Aspergillus subgen. Circumdati</taxon>
    </lineage>
</organism>
<keyword evidence="2" id="KW-0732">Signal</keyword>
<feature type="compositionally biased region" description="Low complexity" evidence="1">
    <location>
        <begin position="56"/>
        <end position="72"/>
    </location>
</feature>
<dbReference type="EMBL" id="ML736197">
    <property type="protein sequence ID" value="KAE8379179.1"/>
    <property type="molecule type" value="Genomic_DNA"/>
</dbReference>
<evidence type="ECO:0000256" key="1">
    <source>
        <dbReference type="SAM" id="MobiDB-lite"/>
    </source>
</evidence>
<reference evidence="3 4" key="1">
    <citation type="submission" date="2019-04" db="EMBL/GenBank/DDBJ databases">
        <title>Friends and foes A comparative genomics studyof 23 Aspergillus species from section Flavi.</title>
        <authorList>
            <consortium name="DOE Joint Genome Institute"/>
            <person name="Kjaerbolling I."/>
            <person name="Vesth T."/>
            <person name="Frisvad J.C."/>
            <person name="Nybo J.L."/>
            <person name="Theobald S."/>
            <person name="Kildgaard S."/>
            <person name="Isbrandt T."/>
            <person name="Kuo A."/>
            <person name="Sato A."/>
            <person name="Lyhne E.K."/>
            <person name="Kogle M.E."/>
            <person name="Wiebenga A."/>
            <person name="Kun R.S."/>
            <person name="Lubbers R.J."/>
            <person name="Makela M.R."/>
            <person name="Barry K."/>
            <person name="Chovatia M."/>
            <person name="Clum A."/>
            <person name="Daum C."/>
            <person name="Haridas S."/>
            <person name="He G."/>
            <person name="LaButti K."/>
            <person name="Lipzen A."/>
            <person name="Mondo S."/>
            <person name="Riley R."/>
            <person name="Salamov A."/>
            <person name="Simmons B.A."/>
            <person name="Magnuson J.K."/>
            <person name="Henrissat B."/>
            <person name="Mortensen U.H."/>
            <person name="Larsen T.O."/>
            <person name="Devries R.P."/>
            <person name="Grigoriev I.V."/>
            <person name="Machida M."/>
            <person name="Baker S.E."/>
            <person name="Andersen M.R."/>
        </authorList>
    </citation>
    <scope>NUCLEOTIDE SEQUENCE [LARGE SCALE GENOMIC DNA]</scope>
    <source>
        <strain evidence="3 4">IBT 29228</strain>
    </source>
</reference>
<name>A0A5N7BBN7_9EURO</name>
<feature type="chain" id="PRO_5024790261" description="Secreted protein" evidence="2">
    <location>
        <begin position="19"/>
        <end position="132"/>
    </location>
</feature>
<protein>
    <recommendedName>
        <fullName evidence="5">Secreted protein</fullName>
    </recommendedName>
</protein>
<gene>
    <name evidence="3" type="ORF">BDV26DRAFT_291494</name>
</gene>
<evidence type="ECO:0008006" key="5">
    <source>
        <dbReference type="Google" id="ProtNLM"/>
    </source>
</evidence>
<evidence type="ECO:0000313" key="3">
    <source>
        <dbReference type="EMBL" id="KAE8379179.1"/>
    </source>
</evidence>
<feature type="signal peptide" evidence="2">
    <location>
        <begin position="1"/>
        <end position="18"/>
    </location>
</feature>
<feature type="compositionally biased region" description="Basic and acidic residues" evidence="1">
    <location>
        <begin position="75"/>
        <end position="86"/>
    </location>
</feature>
<evidence type="ECO:0000313" key="4">
    <source>
        <dbReference type="Proteomes" id="UP000326198"/>
    </source>
</evidence>
<accession>A0A5N7BBN7</accession>
<evidence type="ECO:0000256" key="2">
    <source>
        <dbReference type="SAM" id="SignalP"/>
    </source>
</evidence>